<evidence type="ECO:0000256" key="4">
    <source>
        <dbReference type="ARBA" id="ARBA00023157"/>
    </source>
</evidence>
<name>A0A8S1F9I0_9PELO</name>
<comment type="subunit">
    <text evidence="2">Homodimer; disulfide-linked.</text>
</comment>
<keyword evidence="7" id="KW-1185">Reference proteome</keyword>
<dbReference type="OrthoDB" id="9970481at2759"/>
<gene>
    <name evidence="6" type="ORF">CBOVIS_LOCUS10477</name>
</gene>
<dbReference type="AlphaFoldDB" id="A0A8S1F9I0"/>
<evidence type="ECO:0000256" key="2">
    <source>
        <dbReference type="ARBA" id="ARBA00011748"/>
    </source>
</evidence>
<evidence type="ECO:0000256" key="3">
    <source>
        <dbReference type="ARBA" id="ARBA00022702"/>
    </source>
</evidence>
<comment type="similarity">
    <text evidence="1">Belongs to the stanniocalcin family.</text>
</comment>
<evidence type="ECO:0000313" key="7">
    <source>
        <dbReference type="Proteomes" id="UP000494206"/>
    </source>
</evidence>
<feature type="chain" id="PRO_5035924495" description="DUF19 domain-containing protein" evidence="5">
    <location>
        <begin position="21"/>
        <end position="155"/>
    </location>
</feature>
<dbReference type="PANTHER" id="PTHR11245:SF6">
    <property type="entry name" value="DUF19 DOMAIN-CONTAINING PROTEIN"/>
    <property type="match status" value="1"/>
</dbReference>
<evidence type="ECO:0000256" key="5">
    <source>
        <dbReference type="SAM" id="SignalP"/>
    </source>
</evidence>
<sequence>MNDTMQRFVVIFAVISPLSAFESICQNYLEVERQFNCGEDGYPLNYGYKNCLIFTSNQTRQLFSEEGRTFVECCSKCLITAIRNISKTADNCNQIHEQSFKSHVDCYLSCDFCKVCKTQKMALLHSYDWTDFASVLAVQQIASIVRECGIFNCFL</sequence>
<dbReference type="GO" id="GO:0005179">
    <property type="term" value="F:hormone activity"/>
    <property type="evidence" value="ECO:0007669"/>
    <property type="project" value="UniProtKB-KW"/>
</dbReference>
<evidence type="ECO:0000313" key="6">
    <source>
        <dbReference type="EMBL" id="CAB3408733.1"/>
    </source>
</evidence>
<comment type="caution">
    <text evidence="6">The sequence shown here is derived from an EMBL/GenBank/DDBJ whole genome shotgun (WGS) entry which is preliminary data.</text>
</comment>
<organism evidence="6 7">
    <name type="scientific">Caenorhabditis bovis</name>
    <dbReference type="NCBI Taxonomy" id="2654633"/>
    <lineage>
        <taxon>Eukaryota</taxon>
        <taxon>Metazoa</taxon>
        <taxon>Ecdysozoa</taxon>
        <taxon>Nematoda</taxon>
        <taxon>Chromadorea</taxon>
        <taxon>Rhabditida</taxon>
        <taxon>Rhabditina</taxon>
        <taxon>Rhabditomorpha</taxon>
        <taxon>Rhabditoidea</taxon>
        <taxon>Rhabditidae</taxon>
        <taxon>Peloderinae</taxon>
        <taxon>Caenorhabditis</taxon>
    </lineage>
</organism>
<dbReference type="Proteomes" id="UP000494206">
    <property type="component" value="Unassembled WGS sequence"/>
</dbReference>
<proteinExistence type="inferred from homology"/>
<dbReference type="GO" id="GO:0005615">
    <property type="term" value="C:extracellular space"/>
    <property type="evidence" value="ECO:0007669"/>
    <property type="project" value="TreeGrafter"/>
</dbReference>
<dbReference type="GO" id="GO:0006874">
    <property type="term" value="P:intracellular calcium ion homeostasis"/>
    <property type="evidence" value="ECO:0007669"/>
    <property type="project" value="TreeGrafter"/>
</dbReference>
<evidence type="ECO:0008006" key="8">
    <source>
        <dbReference type="Google" id="ProtNLM"/>
    </source>
</evidence>
<feature type="signal peptide" evidence="5">
    <location>
        <begin position="1"/>
        <end position="20"/>
    </location>
</feature>
<dbReference type="PANTHER" id="PTHR11245">
    <property type="entry name" value="STANNIOCALCIN"/>
    <property type="match status" value="1"/>
</dbReference>
<reference evidence="6 7" key="1">
    <citation type="submission" date="2020-04" db="EMBL/GenBank/DDBJ databases">
        <authorList>
            <person name="Laetsch R D."/>
            <person name="Stevens L."/>
            <person name="Kumar S."/>
            <person name="Blaxter L. M."/>
        </authorList>
    </citation>
    <scope>NUCLEOTIDE SEQUENCE [LARGE SCALE GENOMIC DNA]</scope>
</reference>
<protein>
    <recommendedName>
        <fullName evidence="8">DUF19 domain-containing protein</fullName>
    </recommendedName>
</protein>
<keyword evidence="5" id="KW-0732">Signal</keyword>
<keyword evidence="4" id="KW-1015">Disulfide bond</keyword>
<evidence type="ECO:0000256" key="1">
    <source>
        <dbReference type="ARBA" id="ARBA00008693"/>
    </source>
</evidence>
<accession>A0A8S1F9I0</accession>
<keyword evidence="3" id="KW-0372">Hormone</keyword>
<dbReference type="EMBL" id="CADEPM010000007">
    <property type="protein sequence ID" value="CAB3408733.1"/>
    <property type="molecule type" value="Genomic_DNA"/>
</dbReference>
<dbReference type="InterPro" id="IPR004978">
    <property type="entry name" value="Stanniocalcin"/>
</dbReference>